<reference evidence="13" key="2">
    <citation type="submission" date="2019-12" db="EMBL/GenBank/DDBJ databases">
        <title>Complete and draft genome sequences of new strains and members of some known species of the genus Rathayibacter isolated from plants.</title>
        <authorList>
            <person name="Tarlachkov S.V."/>
            <person name="Starodumova I.P."/>
            <person name="Dorofeeva L.V."/>
            <person name="Prisyazhnaya N.V."/>
            <person name="Leyn S."/>
            <person name="Zlamal J."/>
            <person name="Elan M."/>
            <person name="Osterman A.L."/>
            <person name="Nadler S."/>
            <person name="Subbotin S.A."/>
            <person name="Evtushenko L.I."/>
        </authorList>
    </citation>
    <scope>NUCLEOTIDE SEQUENCE [LARGE SCALE GENOMIC DNA]</scope>
    <source>
        <strain evidence="13">VKM Ac-2761</strain>
    </source>
</reference>
<keyword evidence="3" id="KW-1003">Cell membrane</keyword>
<dbReference type="RefSeq" id="WP_068210853.1">
    <property type="nucleotide sequence ID" value="NZ_CP047186.1"/>
</dbReference>
<name>A0A166HT20_9MICO</name>
<dbReference type="Proteomes" id="UP000076717">
    <property type="component" value="Unassembled WGS sequence"/>
</dbReference>
<comment type="similarity">
    <text evidence="2">Belongs to the polysaccharide synthase family.</text>
</comment>
<evidence type="ECO:0000256" key="8">
    <source>
        <dbReference type="SAM" id="Phobius"/>
    </source>
</evidence>
<feature type="transmembrane region" description="Helical" evidence="8">
    <location>
        <begin position="43"/>
        <end position="67"/>
    </location>
</feature>
<evidence type="ECO:0000256" key="7">
    <source>
        <dbReference type="ARBA" id="ARBA00023136"/>
    </source>
</evidence>
<comment type="subcellular location">
    <subcellularLocation>
        <location evidence="1">Cell membrane</location>
        <topology evidence="1">Multi-pass membrane protein</topology>
    </subcellularLocation>
</comment>
<evidence type="ECO:0000313" key="11">
    <source>
        <dbReference type="EMBL" id="QHC55847.1"/>
    </source>
</evidence>
<keyword evidence="6 8" id="KW-1133">Transmembrane helix</keyword>
<keyword evidence="5 8" id="KW-0812">Transmembrane</keyword>
<feature type="transmembrane region" description="Helical" evidence="8">
    <location>
        <begin position="320"/>
        <end position="340"/>
    </location>
</feature>
<dbReference type="CDD" id="cd03801">
    <property type="entry name" value="GT4_PimA-like"/>
    <property type="match status" value="1"/>
</dbReference>
<dbReference type="Pfam" id="PF13440">
    <property type="entry name" value="Polysacc_synt_3"/>
    <property type="match status" value="1"/>
</dbReference>
<dbReference type="GO" id="GO:0005886">
    <property type="term" value="C:plasma membrane"/>
    <property type="evidence" value="ECO:0007669"/>
    <property type="project" value="UniProtKB-SubCell"/>
</dbReference>
<organism evidence="10 12">
    <name type="scientific">Rathayibacter tanaceti</name>
    <dbReference type="NCBI Taxonomy" id="1671680"/>
    <lineage>
        <taxon>Bacteria</taxon>
        <taxon>Bacillati</taxon>
        <taxon>Actinomycetota</taxon>
        <taxon>Actinomycetes</taxon>
        <taxon>Micrococcales</taxon>
        <taxon>Microbacteriaceae</taxon>
        <taxon>Rathayibacter</taxon>
    </lineage>
</organism>
<evidence type="ECO:0000256" key="1">
    <source>
        <dbReference type="ARBA" id="ARBA00004651"/>
    </source>
</evidence>
<protein>
    <submittedName>
        <fullName evidence="10">Lipopolysaccharide biosynthesis protein WzxC</fullName>
    </submittedName>
    <submittedName>
        <fullName evidence="11">MOP flippase family protein</fullName>
    </submittedName>
</protein>
<dbReference type="EMBL" id="CP047186">
    <property type="protein sequence ID" value="QHC55847.1"/>
    <property type="molecule type" value="Genomic_DNA"/>
</dbReference>
<accession>A0A166HT20</accession>
<feature type="transmembrane region" description="Helical" evidence="8">
    <location>
        <begin position="171"/>
        <end position="191"/>
    </location>
</feature>
<dbReference type="SUPFAM" id="SSF53756">
    <property type="entry name" value="UDP-Glycosyltransferase/glycogen phosphorylase"/>
    <property type="match status" value="1"/>
</dbReference>
<evidence type="ECO:0000313" key="12">
    <source>
        <dbReference type="Proteomes" id="UP000076717"/>
    </source>
</evidence>
<dbReference type="EMBL" id="LIIN01000053">
    <property type="protein sequence ID" value="KZX21122.1"/>
    <property type="molecule type" value="Genomic_DNA"/>
</dbReference>
<dbReference type="OrthoDB" id="9809227at2"/>
<feature type="transmembrane region" description="Helical" evidence="8">
    <location>
        <begin position="386"/>
        <end position="406"/>
    </location>
</feature>
<dbReference type="KEGG" id="rte:GSU10_09540"/>
<dbReference type="AlphaFoldDB" id="A0A166HT20"/>
<reference evidence="11" key="3">
    <citation type="submission" date="2019-12" db="EMBL/GenBank/DDBJ databases">
        <title>Complete and Draft Genome Sequences of New Strains and Members of Some Known Species of the Genus Rathayibacter isolated from Plants.</title>
        <authorList>
            <person name="Tarlachkov S.V."/>
            <person name="Starodumova I.P."/>
            <person name="Dorofeeva L.V."/>
            <person name="Prisyazhnaya N.V."/>
            <person name="Leyn S.A."/>
            <person name="Zlamal J.E."/>
            <person name="Elane M.L."/>
            <person name="Osterman A.L."/>
            <person name="Nadler S.A."/>
            <person name="Subbotin S.A."/>
            <person name="Evtushenko L.I."/>
        </authorList>
    </citation>
    <scope>NUCLEOTIDE SEQUENCE</scope>
    <source>
        <strain evidence="11">VKM Ac-2761</strain>
    </source>
</reference>
<proteinExistence type="inferred from homology"/>
<evidence type="ECO:0000313" key="13">
    <source>
        <dbReference type="Proteomes" id="UP000465031"/>
    </source>
</evidence>
<feature type="transmembrane region" description="Helical" evidence="8">
    <location>
        <begin position="413"/>
        <end position="436"/>
    </location>
</feature>
<keyword evidence="12" id="KW-1185">Reference proteome</keyword>
<dbReference type="Pfam" id="PF00534">
    <property type="entry name" value="Glycos_transf_1"/>
    <property type="match status" value="1"/>
</dbReference>
<dbReference type="PATRIC" id="fig|1671680.3.peg.1854"/>
<dbReference type="GO" id="GO:0016757">
    <property type="term" value="F:glycosyltransferase activity"/>
    <property type="evidence" value="ECO:0007669"/>
    <property type="project" value="InterPro"/>
</dbReference>
<keyword evidence="4" id="KW-0808">Transferase</keyword>
<evidence type="ECO:0000313" key="10">
    <source>
        <dbReference type="EMBL" id="KZX21122.1"/>
    </source>
</evidence>
<dbReference type="PANTHER" id="PTHR30250:SF10">
    <property type="entry name" value="LIPOPOLYSACCHARIDE BIOSYNTHESIS PROTEIN WZXC"/>
    <property type="match status" value="1"/>
</dbReference>
<feature type="transmembrane region" description="Helical" evidence="8">
    <location>
        <begin position="110"/>
        <end position="131"/>
    </location>
</feature>
<feature type="transmembrane region" description="Helical" evidence="8">
    <location>
        <begin position="143"/>
        <end position="165"/>
    </location>
</feature>
<dbReference type="CDD" id="cd13127">
    <property type="entry name" value="MATE_tuaB_like"/>
    <property type="match status" value="1"/>
</dbReference>
<keyword evidence="7 8" id="KW-0472">Membrane</keyword>
<feature type="transmembrane region" description="Helical" evidence="8">
    <location>
        <begin position="79"/>
        <end position="104"/>
    </location>
</feature>
<dbReference type="PANTHER" id="PTHR30250">
    <property type="entry name" value="PST FAMILY PREDICTED COLANIC ACID TRANSPORTER"/>
    <property type="match status" value="1"/>
</dbReference>
<dbReference type="InterPro" id="IPR001296">
    <property type="entry name" value="Glyco_trans_1"/>
</dbReference>
<evidence type="ECO:0000256" key="6">
    <source>
        <dbReference type="ARBA" id="ARBA00022989"/>
    </source>
</evidence>
<evidence type="ECO:0000256" key="4">
    <source>
        <dbReference type="ARBA" id="ARBA00022679"/>
    </source>
</evidence>
<dbReference type="NCBIfam" id="NF007773">
    <property type="entry name" value="PRK10459.1"/>
    <property type="match status" value="1"/>
</dbReference>
<reference evidence="10 12" key="1">
    <citation type="submission" date="2015-08" db="EMBL/GenBank/DDBJ databases">
        <title>Draft Genome Sequence of Rathayibacter sp. Strain VKM Ac-2596 Isolated from Leaf Gall Induced by Plant-Parasitic Nematodes.</title>
        <authorList>
            <person name="Vasilenko O.V."/>
            <person name="Starodumova I.P."/>
            <person name="Tarlachkov S.V."/>
            <person name="Dorofeeva L.V."/>
            <person name="Evtushenko L.I."/>
        </authorList>
    </citation>
    <scope>NUCLEOTIDE SEQUENCE [LARGE SCALE GENOMIC DNA]</scope>
    <source>
        <strain evidence="10 12">VKM Ac-2596</strain>
    </source>
</reference>
<feature type="domain" description="Glycosyl transferase family 1" evidence="9">
    <location>
        <begin position="691"/>
        <end position="863"/>
    </location>
</feature>
<sequence length="888" mass="95300">MSLRRTTVDATTWTAISFAVALAVQLGQFALLARLLDASQMGLIAIVGLLNAFVDIFLGMGVAQAIIQRRRATSFELSSVFWLNLSVGVLVTAVVFLAAGPIAVLLGSAAAAPVLAVASLVFVGSAAGQVPRAVLEKGIRFRAVAISETVSIAGGFAVTVALAFAGAGAVSYAWGLVATALLRSALAFVQARRWFRLRWRFRPRETGRFLSFGVFQTLDGVVNYLGSNASSLAIGRLLGPAQLGGYTLAYNLAVNLPARVNPIVTRVMFPVFSSIQHDRDRVAKNYLSVTAVLGMASIPPLVFVALRSEEVVRVFYGPDWGWIAGMTTALTFVGAVRAIGNPVGFVLMAMNRVRFGLVVNVLKTAVTIPMIVGGGVLFGLDGLIGGLLLSSVLGFVVTYVVLRVILGIRISAFLRACSGGPLLALPMAVLLMALSALPEGSFLRLFPVEIVLAGLVLGATALLAPGRDLAEARSLVLSRLPQRFRPGRATPPEVAVVLAAEERFDGTGGAVATWVRETVSRSQLRITVHAPWSAPAEGVDVRHHRVYGAVYSVQRRVALVLARRRDGDPAAELRRLSLGGRPWLLCLAPSLRRVPTVWIHNRPRYAARLRQLGYRGRIVAHMHNDLLDHLPHALEEARPYLDAVDEWFFCSEFLRRRAVDLYRLEATAVLYNGVVPAPQSERSPLAVPVEAVFAGRLVPEKGAREAVEIVQRVQAEQGVDLRLVIAGAAGLGADATPTPYVRALDEAIAAQPAAARRLPFLPHERLLDLFASSAFLLYPCRWDEPFGMVVVEALSRGLPVVTVERGGLPEILRTGDGVVDGSILVRAGSEEEVAAAMVAAVPALLESLRDPERRAQIAEASRRRSAEFGWPGIARRADQLLGGAQPQH</sequence>
<dbReference type="Proteomes" id="UP000465031">
    <property type="component" value="Chromosome"/>
</dbReference>
<gene>
    <name evidence="10" type="primary">wzxC</name>
    <name evidence="10" type="ORF">ACH61_01740</name>
    <name evidence="11" type="ORF">GSU10_09540</name>
</gene>
<feature type="transmembrane region" description="Helical" evidence="8">
    <location>
        <begin position="12"/>
        <end position="31"/>
    </location>
</feature>
<evidence type="ECO:0000256" key="2">
    <source>
        <dbReference type="ARBA" id="ARBA00007430"/>
    </source>
</evidence>
<evidence type="ECO:0000256" key="5">
    <source>
        <dbReference type="ARBA" id="ARBA00022692"/>
    </source>
</evidence>
<dbReference type="InterPro" id="IPR050833">
    <property type="entry name" value="Poly_Biosynth_Transport"/>
</dbReference>
<evidence type="ECO:0000256" key="3">
    <source>
        <dbReference type="ARBA" id="ARBA00022475"/>
    </source>
</evidence>
<dbReference type="Gene3D" id="3.40.50.2000">
    <property type="entry name" value="Glycogen Phosphorylase B"/>
    <property type="match status" value="2"/>
</dbReference>
<feature type="transmembrane region" description="Helical" evidence="8">
    <location>
        <begin position="361"/>
        <end position="380"/>
    </location>
</feature>
<feature type="transmembrane region" description="Helical" evidence="8">
    <location>
        <begin position="286"/>
        <end position="308"/>
    </location>
</feature>
<evidence type="ECO:0000259" key="9">
    <source>
        <dbReference type="Pfam" id="PF00534"/>
    </source>
</evidence>